<dbReference type="EMBL" id="JASNJD010000004">
    <property type="protein sequence ID" value="MDK3017634.1"/>
    <property type="molecule type" value="Genomic_DNA"/>
</dbReference>
<keyword evidence="3" id="KW-1185">Reference proteome</keyword>
<evidence type="ECO:0000313" key="2">
    <source>
        <dbReference type="EMBL" id="MDK3017634.1"/>
    </source>
</evidence>
<dbReference type="RefSeq" id="WP_284480446.1">
    <property type="nucleotide sequence ID" value="NZ_JASNJD010000004.1"/>
</dbReference>
<keyword evidence="2" id="KW-0378">Hydrolase</keyword>
<gene>
    <name evidence="2" type="ORF">QO033_08090</name>
</gene>
<dbReference type="EC" id="3.1.-.-" evidence="2"/>
<evidence type="ECO:0000313" key="3">
    <source>
        <dbReference type="Proteomes" id="UP001243757"/>
    </source>
</evidence>
<dbReference type="GO" id="GO:0016787">
    <property type="term" value="F:hydrolase activity"/>
    <property type="evidence" value="ECO:0007669"/>
    <property type="project" value="UniProtKB-KW"/>
</dbReference>
<dbReference type="InterPro" id="IPR014982">
    <property type="entry name" value="GSCFA"/>
</dbReference>
<dbReference type="Proteomes" id="UP001243757">
    <property type="component" value="Unassembled WGS sequence"/>
</dbReference>
<accession>A0ABT7EZ41</accession>
<comment type="caution">
    <text evidence="2">The sequence shown here is derived from an EMBL/GenBank/DDBJ whole genome shotgun (WGS) entry which is preliminary data.</text>
</comment>
<dbReference type="Pfam" id="PF08885">
    <property type="entry name" value="GSCFA"/>
    <property type="match status" value="1"/>
</dbReference>
<reference evidence="2 3" key="1">
    <citation type="submission" date="2023-05" db="EMBL/GenBank/DDBJ databases">
        <title>Pseudodonghicola sp. nov.</title>
        <authorList>
            <person name="Huang J."/>
        </authorList>
    </citation>
    <scope>NUCLEOTIDE SEQUENCE [LARGE SCALE GENOMIC DNA]</scope>
    <source>
        <strain evidence="2 3">IC7</strain>
    </source>
</reference>
<feature type="domain" description="GSCFA" evidence="1">
    <location>
        <begin position="20"/>
        <end position="288"/>
    </location>
</feature>
<organism evidence="2 3">
    <name type="scientific">Pseudodonghicola flavimaris</name>
    <dbReference type="NCBI Taxonomy" id="3050036"/>
    <lineage>
        <taxon>Bacteria</taxon>
        <taxon>Pseudomonadati</taxon>
        <taxon>Pseudomonadota</taxon>
        <taxon>Alphaproteobacteria</taxon>
        <taxon>Rhodobacterales</taxon>
        <taxon>Paracoccaceae</taxon>
        <taxon>Pseudodonghicola</taxon>
    </lineage>
</organism>
<name>A0ABT7EZ41_9RHOB</name>
<protein>
    <submittedName>
        <fullName evidence="2">GSCFA domain-containing protein</fullName>
        <ecNumber evidence="2">3.1.-.-</ecNumber>
    </submittedName>
</protein>
<sequence>MLEIRDLWISKNTISQSDTVATAGSCFAQHISRAMIQNGFHWIDAEPAPDHLSDEDAKAFGYGVFSFRTGNIYTATLLRQWVEAAFNVTPLDEELWEHSGRIFDPMRPAIEMNGFASTHECLALRRHSLHAMRNVLSNVDLFVFTLGLTESWRNRDTGFVYAACPGTLAGSYSEAEHEFYNQTYPEIFRDMQAVLDLIREHNPKVKFLLTVSPVPLVATAAQQHVLLSTTYSKSVLRAVAGDLATLREDTDYFPSFEIINSTPFRGSFFMPNQREVSSAGVDFVMKHFFAGLKFQQYQPEVEKKSHETGLIRDSQIFQADREGNDIQCEEALLEAFSK</sequence>
<evidence type="ECO:0000259" key="1">
    <source>
        <dbReference type="Pfam" id="PF08885"/>
    </source>
</evidence>
<proteinExistence type="predicted"/>